<feature type="domain" description="HTH LytTR-type" evidence="3">
    <location>
        <begin position="159"/>
        <end position="255"/>
    </location>
</feature>
<dbReference type="PANTHER" id="PTHR37299:SF1">
    <property type="entry name" value="STAGE 0 SPORULATION PROTEIN A HOMOLOG"/>
    <property type="match status" value="1"/>
</dbReference>
<dbReference type="Pfam" id="PF04397">
    <property type="entry name" value="LytTR"/>
    <property type="match status" value="1"/>
</dbReference>
<feature type="modified residue" description="4-aspartylphosphate" evidence="1">
    <location>
        <position position="70"/>
    </location>
</feature>
<dbReference type="InterPro" id="IPR046947">
    <property type="entry name" value="LytR-like"/>
</dbReference>
<organism evidence="4 5">
    <name type="scientific">Flagellimonas hymeniacidonis</name>
    <dbReference type="NCBI Taxonomy" id="2603628"/>
    <lineage>
        <taxon>Bacteria</taxon>
        <taxon>Pseudomonadati</taxon>
        <taxon>Bacteroidota</taxon>
        <taxon>Flavobacteriia</taxon>
        <taxon>Flavobacteriales</taxon>
        <taxon>Flavobacteriaceae</taxon>
        <taxon>Flagellimonas</taxon>
    </lineage>
</organism>
<dbReference type="EMBL" id="VRUR01000001">
    <property type="protein sequence ID" value="TXN37254.1"/>
    <property type="molecule type" value="Genomic_DNA"/>
</dbReference>
<sequence>MGDQHNSDYPKYTEMKVVKTVLVEDEGAALRRLEKLASNISSLNIVGTAKSGRDAIQIINNTKPELILLDIELKDMTAFSVLASLKNSFKGQIVFTTAYNQYAIKAFEVAATDYLLKPYDEKRFSQAITRVIDRHGHLNIQKLTETLKHGFLQTRTSKFEIIEGAQIHYFYSEDIIWIEAQGYYCLIHKLDTTRVLLRKTLKEMELSLPSESFVRVNRSSIINKNYVEKESRNLMHQFFFLKGGFKVKKSSKYLE</sequence>
<proteinExistence type="predicted"/>
<evidence type="ECO:0000256" key="1">
    <source>
        <dbReference type="PROSITE-ProRule" id="PRU00169"/>
    </source>
</evidence>
<dbReference type="SMART" id="SM00448">
    <property type="entry name" value="REC"/>
    <property type="match status" value="1"/>
</dbReference>
<dbReference type="SUPFAM" id="SSF52172">
    <property type="entry name" value="CheY-like"/>
    <property type="match status" value="1"/>
</dbReference>
<accession>A0A5C8V5D7</accession>
<dbReference type="SMART" id="SM00850">
    <property type="entry name" value="LytTR"/>
    <property type="match status" value="1"/>
</dbReference>
<feature type="domain" description="Response regulatory" evidence="2">
    <location>
        <begin position="19"/>
        <end position="132"/>
    </location>
</feature>
<name>A0A5C8V5D7_9FLAO</name>
<dbReference type="GO" id="GO:0000156">
    <property type="term" value="F:phosphorelay response regulator activity"/>
    <property type="evidence" value="ECO:0007669"/>
    <property type="project" value="InterPro"/>
</dbReference>
<evidence type="ECO:0000259" key="3">
    <source>
        <dbReference type="PROSITE" id="PS50930"/>
    </source>
</evidence>
<protein>
    <submittedName>
        <fullName evidence="4">Response regulator transcription factor</fullName>
    </submittedName>
</protein>
<dbReference type="Gene3D" id="3.40.50.2300">
    <property type="match status" value="1"/>
</dbReference>
<reference evidence="4 5" key="1">
    <citation type="submission" date="2019-08" db="EMBL/GenBank/DDBJ databases">
        <title>Professor.</title>
        <authorList>
            <person name="Park J.S."/>
        </authorList>
    </citation>
    <scope>NUCLEOTIDE SEQUENCE [LARGE SCALE GENOMIC DNA]</scope>
    <source>
        <strain evidence="4 5">176CP5-101</strain>
    </source>
</reference>
<dbReference type="InterPro" id="IPR001789">
    <property type="entry name" value="Sig_transdc_resp-reg_receiver"/>
</dbReference>
<dbReference type="Pfam" id="PF00072">
    <property type="entry name" value="Response_reg"/>
    <property type="match status" value="1"/>
</dbReference>
<dbReference type="Gene3D" id="2.40.50.1020">
    <property type="entry name" value="LytTr DNA-binding domain"/>
    <property type="match status" value="1"/>
</dbReference>
<evidence type="ECO:0000313" key="5">
    <source>
        <dbReference type="Proteomes" id="UP000321456"/>
    </source>
</evidence>
<dbReference type="InterPro" id="IPR011006">
    <property type="entry name" value="CheY-like_superfamily"/>
</dbReference>
<dbReference type="Proteomes" id="UP000321456">
    <property type="component" value="Unassembled WGS sequence"/>
</dbReference>
<keyword evidence="5" id="KW-1185">Reference proteome</keyword>
<dbReference type="InterPro" id="IPR007492">
    <property type="entry name" value="LytTR_DNA-bd_dom"/>
</dbReference>
<gene>
    <name evidence="4" type="ORF">FVB32_02915</name>
</gene>
<dbReference type="AlphaFoldDB" id="A0A5C8V5D7"/>
<dbReference type="PROSITE" id="PS50110">
    <property type="entry name" value="RESPONSE_REGULATORY"/>
    <property type="match status" value="1"/>
</dbReference>
<dbReference type="PANTHER" id="PTHR37299">
    <property type="entry name" value="TRANSCRIPTIONAL REGULATOR-RELATED"/>
    <property type="match status" value="1"/>
</dbReference>
<evidence type="ECO:0000259" key="2">
    <source>
        <dbReference type="PROSITE" id="PS50110"/>
    </source>
</evidence>
<keyword evidence="1" id="KW-0597">Phosphoprotein</keyword>
<dbReference type="PROSITE" id="PS50930">
    <property type="entry name" value="HTH_LYTTR"/>
    <property type="match status" value="1"/>
</dbReference>
<dbReference type="GO" id="GO:0003677">
    <property type="term" value="F:DNA binding"/>
    <property type="evidence" value="ECO:0007669"/>
    <property type="project" value="InterPro"/>
</dbReference>
<evidence type="ECO:0000313" key="4">
    <source>
        <dbReference type="EMBL" id="TXN37254.1"/>
    </source>
</evidence>
<comment type="caution">
    <text evidence="4">The sequence shown here is derived from an EMBL/GenBank/DDBJ whole genome shotgun (WGS) entry which is preliminary data.</text>
</comment>